<name>A0A7W3LU65_ACTNM</name>
<dbReference type="RefSeq" id="WP_182846374.1">
    <property type="nucleotide sequence ID" value="NZ_BAAALP010000023.1"/>
</dbReference>
<gene>
    <name evidence="1" type="ORF">HNR61_005939</name>
</gene>
<dbReference type="EMBL" id="JACJIA010000008">
    <property type="protein sequence ID" value="MBA8954285.1"/>
    <property type="molecule type" value="Genomic_DNA"/>
</dbReference>
<reference evidence="1 2" key="1">
    <citation type="submission" date="2020-08" db="EMBL/GenBank/DDBJ databases">
        <title>Genomic Encyclopedia of Type Strains, Phase IV (KMG-IV): sequencing the most valuable type-strain genomes for metagenomic binning, comparative biology and taxonomic classification.</title>
        <authorList>
            <person name="Goeker M."/>
        </authorList>
    </citation>
    <scope>NUCLEOTIDE SEQUENCE [LARGE SCALE GENOMIC DNA]</scope>
    <source>
        <strain evidence="1 2">DSM 44197</strain>
    </source>
</reference>
<evidence type="ECO:0000313" key="1">
    <source>
        <dbReference type="EMBL" id="MBA8954285.1"/>
    </source>
</evidence>
<comment type="caution">
    <text evidence="1">The sequence shown here is derived from an EMBL/GenBank/DDBJ whole genome shotgun (WGS) entry which is preliminary data.</text>
</comment>
<proteinExistence type="predicted"/>
<dbReference type="AlphaFoldDB" id="A0A7W3LU65"/>
<evidence type="ECO:0000313" key="2">
    <source>
        <dbReference type="Proteomes" id="UP000572680"/>
    </source>
</evidence>
<dbReference type="Proteomes" id="UP000572680">
    <property type="component" value="Unassembled WGS sequence"/>
</dbReference>
<sequence length="226" mass="25782">MMVELTAYEAGWRGICDGLDDHPGIEVSSRLEGRLDTDFADAAASWDALVRPRRIEAPTGLERCYLRFQELGRQWGAVEANVDGEFYLTHIARAAGPADPTWIPSDEDDERFPSSELRIIDEHPVTGTGRYAALRLLPGGGEPEVWWVATPHHGAWRMDIGYREYLDALKVTMGAFDWQFLFTRAPLGEQEFKSVRRRVERMLEALPVLFPEHDYEPLRERLAARL</sequence>
<keyword evidence="2" id="KW-1185">Reference proteome</keyword>
<protein>
    <submittedName>
        <fullName evidence="1">Uncharacterized protein</fullName>
    </submittedName>
</protein>
<organism evidence="1 2">
    <name type="scientific">Actinomadura namibiensis</name>
    <dbReference type="NCBI Taxonomy" id="182080"/>
    <lineage>
        <taxon>Bacteria</taxon>
        <taxon>Bacillati</taxon>
        <taxon>Actinomycetota</taxon>
        <taxon>Actinomycetes</taxon>
        <taxon>Streptosporangiales</taxon>
        <taxon>Thermomonosporaceae</taxon>
        <taxon>Actinomadura</taxon>
    </lineage>
</organism>
<accession>A0A7W3LU65</accession>